<dbReference type="EMBL" id="CYZX01000005">
    <property type="protein sequence ID" value="CUO09977.1"/>
    <property type="molecule type" value="Genomic_DNA"/>
</dbReference>
<dbReference type="PROSITE" id="PS51186">
    <property type="entry name" value="GNAT"/>
    <property type="match status" value="1"/>
</dbReference>
<sequence>MGMIEIKNIRNNNEKSRITNYILRELPEWFGIEESIVEYVEEVKKYDFYGAYNNGKAVGFISIKYNNKYTAEVYLIGILKEYQNQKIGRKLIEITEKLLIEDEIKFFMVKTLGESHPDENYKITREFYKKLGFYPLEEIKEIWGESNPCLIMVKTL</sequence>
<proteinExistence type="predicted"/>
<dbReference type="CDD" id="cd04301">
    <property type="entry name" value="NAT_SF"/>
    <property type="match status" value="1"/>
</dbReference>
<dbReference type="AlphaFoldDB" id="A0A174CB24"/>
<dbReference type="Pfam" id="PF13508">
    <property type="entry name" value="Acetyltransf_7"/>
    <property type="match status" value="1"/>
</dbReference>
<protein>
    <submittedName>
        <fullName evidence="2">GCN5-like N-acetyltransferase</fullName>
    </submittedName>
</protein>
<keyword evidence="2" id="KW-0808">Transferase</keyword>
<dbReference type="SUPFAM" id="SSF55729">
    <property type="entry name" value="Acyl-CoA N-acyltransferases (Nat)"/>
    <property type="match status" value="1"/>
</dbReference>
<dbReference type="Gene3D" id="3.40.630.30">
    <property type="match status" value="1"/>
</dbReference>
<evidence type="ECO:0000313" key="3">
    <source>
        <dbReference type="Proteomes" id="UP000095594"/>
    </source>
</evidence>
<dbReference type="InterPro" id="IPR016181">
    <property type="entry name" value="Acyl_CoA_acyltransferase"/>
</dbReference>
<accession>A0A174CB24</accession>
<name>A0A174CB24_9CLOT</name>
<organism evidence="2 3">
    <name type="scientific">Clostridium disporicum</name>
    <dbReference type="NCBI Taxonomy" id="84024"/>
    <lineage>
        <taxon>Bacteria</taxon>
        <taxon>Bacillati</taxon>
        <taxon>Bacillota</taxon>
        <taxon>Clostridia</taxon>
        <taxon>Eubacteriales</taxon>
        <taxon>Clostridiaceae</taxon>
        <taxon>Clostridium</taxon>
    </lineage>
</organism>
<gene>
    <name evidence="2" type="ORF">ERS852471_00951</name>
</gene>
<dbReference type="InterPro" id="IPR000182">
    <property type="entry name" value="GNAT_dom"/>
</dbReference>
<feature type="domain" description="N-acetyltransferase" evidence="1">
    <location>
        <begin position="4"/>
        <end position="156"/>
    </location>
</feature>
<evidence type="ECO:0000313" key="2">
    <source>
        <dbReference type="EMBL" id="CUO09977.1"/>
    </source>
</evidence>
<reference evidence="2 3" key="1">
    <citation type="submission" date="2015-09" db="EMBL/GenBank/DDBJ databases">
        <authorList>
            <consortium name="Pathogen Informatics"/>
        </authorList>
    </citation>
    <scope>NUCLEOTIDE SEQUENCE [LARGE SCALE GENOMIC DNA]</scope>
    <source>
        <strain evidence="2 3">2789STDY5834856</strain>
    </source>
</reference>
<evidence type="ECO:0000259" key="1">
    <source>
        <dbReference type="PROSITE" id="PS51186"/>
    </source>
</evidence>
<dbReference type="Proteomes" id="UP000095594">
    <property type="component" value="Unassembled WGS sequence"/>
</dbReference>
<dbReference type="GO" id="GO:0016747">
    <property type="term" value="F:acyltransferase activity, transferring groups other than amino-acyl groups"/>
    <property type="evidence" value="ECO:0007669"/>
    <property type="project" value="InterPro"/>
</dbReference>